<evidence type="ECO:0000313" key="1">
    <source>
        <dbReference type="EMBL" id="SFJ36426.1"/>
    </source>
</evidence>
<organism evidence="1 2">
    <name type="scientific">Marinobacter persicus</name>
    <dbReference type="NCBI Taxonomy" id="930118"/>
    <lineage>
        <taxon>Bacteria</taxon>
        <taxon>Pseudomonadati</taxon>
        <taxon>Pseudomonadota</taxon>
        <taxon>Gammaproteobacteria</taxon>
        <taxon>Pseudomonadales</taxon>
        <taxon>Marinobacteraceae</taxon>
        <taxon>Marinobacter</taxon>
    </lineage>
</organism>
<dbReference type="AlphaFoldDB" id="A0A1I3QTJ2"/>
<reference evidence="1 2" key="1">
    <citation type="submission" date="2016-10" db="EMBL/GenBank/DDBJ databases">
        <authorList>
            <person name="de Groot N.N."/>
        </authorList>
    </citation>
    <scope>NUCLEOTIDE SEQUENCE [LARGE SCALE GENOMIC DNA]</scope>
    <source>
        <strain evidence="1 2">IBRC-M 10445</strain>
    </source>
</reference>
<dbReference type="Proteomes" id="UP000199445">
    <property type="component" value="Unassembled WGS sequence"/>
</dbReference>
<sequence>MKRLLSFLVITGIVAFAGYKAGVWYLADQRLKQARSALSDHGVVHRGQIGSGLAGTLVLEESAWEDFRLTQPVTIGKLVFDAGSPLSLLTTLLDPKALPARWQVTAEGVNLALEPAMFRNWLEAQPGTQVTSEPQKPPMLALACGPDARQQPGSGDLLRMGIDALAGDVTLNQTPDTLSLELNAGDLGSLEARWPGGRISPLSPGQVLQSSDQPVEMTLRDAGLMRKLSAYCVRETGVEREQWLANAARALESSLQARGYQPSRQLLALYRQWLNEGGELAFDLQPGSPTLGIPVNKTDADRVESWPVRWNGQRVPEVFLTAREIAEPALPPEALEPVTPREDPEVRQWYPEPLDAANNWQGRQVRVTLNNGNQVEGRLQRIGERELEVARIVGSGEVAYPILKRAITRFEVWRRGRPEQ</sequence>
<gene>
    <name evidence="1" type="ORF">SAMN05216429_102104</name>
</gene>
<keyword evidence="2" id="KW-1185">Reference proteome</keyword>
<name>A0A1I3QTJ2_9GAMM</name>
<evidence type="ECO:0008006" key="3">
    <source>
        <dbReference type="Google" id="ProtNLM"/>
    </source>
</evidence>
<protein>
    <recommendedName>
        <fullName evidence="3">Acetylornithine deacetylase</fullName>
    </recommendedName>
</protein>
<dbReference type="RefSeq" id="WP_091701243.1">
    <property type="nucleotide sequence ID" value="NZ_BMYN01000002.1"/>
</dbReference>
<proteinExistence type="predicted"/>
<dbReference type="OrthoDB" id="6191808at2"/>
<accession>A0A1I3QTJ2</accession>
<evidence type="ECO:0000313" key="2">
    <source>
        <dbReference type="Proteomes" id="UP000199445"/>
    </source>
</evidence>
<dbReference type="EMBL" id="FOSC01000002">
    <property type="protein sequence ID" value="SFJ36426.1"/>
    <property type="molecule type" value="Genomic_DNA"/>
</dbReference>